<keyword evidence="1" id="KW-0238">DNA-binding</keyword>
<dbReference type="SUPFAM" id="SSF47413">
    <property type="entry name" value="lambda repressor-like DNA-binding domains"/>
    <property type="match status" value="1"/>
</dbReference>
<dbReference type="PROSITE" id="PS50943">
    <property type="entry name" value="HTH_CROC1"/>
    <property type="match status" value="1"/>
</dbReference>
<dbReference type="GO" id="GO:0003700">
    <property type="term" value="F:DNA-binding transcription factor activity"/>
    <property type="evidence" value="ECO:0007669"/>
    <property type="project" value="TreeGrafter"/>
</dbReference>
<name>A0A418T1X7_9RHOB</name>
<evidence type="ECO:0000313" key="5">
    <source>
        <dbReference type="Proteomes" id="UP000284202"/>
    </source>
</evidence>
<dbReference type="OrthoDB" id="9814751at2"/>
<dbReference type="InterPro" id="IPR010982">
    <property type="entry name" value="Lambda_DNA-bd_dom_sf"/>
</dbReference>
<dbReference type="InterPro" id="IPR050807">
    <property type="entry name" value="TransReg_Diox_bact_type"/>
</dbReference>
<feature type="domain" description="HTH cro/C1-type" evidence="3">
    <location>
        <begin position="11"/>
        <end position="65"/>
    </location>
</feature>
<reference evidence="5" key="1">
    <citation type="submission" date="2018-09" db="EMBL/GenBank/DDBJ databases">
        <title>Acidovorax cavernicola nov. sp. isolated from Gruta de las Maravillas (Aracena, Spain).</title>
        <authorList>
            <person name="Jurado V."/>
            <person name="Gutierrez-Patricio S."/>
            <person name="Gonzalez-Pimentel J.L."/>
            <person name="Miller A.Z."/>
            <person name="Laiz L."/>
            <person name="Saiz-Jimenez C."/>
        </authorList>
    </citation>
    <scope>NUCLEOTIDE SEQUENCE [LARGE SCALE GENOMIC DNA]</scope>
    <source>
        <strain evidence="5">1011MAR3C25</strain>
    </source>
</reference>
<evidence type="ECO:0000259" key="3">
    <source>
        <dbReference type="PROSITE" id="PS50943"/>
    </source>
</evidence>
<protein>
    <submittedName>
        <fullName evidence="4">XRE family transcriptional regulator</fullName>
    </submittedName>
</protein>
<evidence type="ECO:0000256" key="1">
    <source>
        <dbReference type="ARBA" id="ARBA00023125"/>
    </source>
</evidence>
<dbReference type="GO" id="GO:0005829">
    <property type="term" value="C:cytosol"/>
    <property type="evidence" value="ECO:0007669"/>
    <property type="project" value="TreeGrafter"/>
</dbReference>
<feature type="region of interest" description="Disordered" evidence="2">
    <location>
        <begin position="70"/>
        <end position="94"/>
    </location>
</feature>
<feature type="compositionally biased region" description="Basic residues" evidence="2">
    <location>
        <begin position="78"/>
        <end position="94"/>
    </location>
</feature>
<dbReference type="GO" id="GO:0003677">
    <property type="term" value="F:DNA binding"/>
    <property type="evidence" value="ECO:0007669"/>
    <property type="project" value="UniProtKB-KW"/>
</dbReference>
<dbReference type="PANTHER" id="PTHR46797:SF1">
    <property type="entry name" value="METHYLPHOSPHONATE SYNTHASE"/>
    <property type="match status" value="1"/>
</dbReference>
<evidence type="ECO:0000313" key="4">
    <source>
        <dbReference type="EMBL" id="RJE87215.1"/>
    </source>
</evidence>
<dbReference type="PANTHER" id="PTHR46797">
    <property type="entry name" value="HTH-TYPE TRANSCRIPTIONAL REGULATOR"/>
    <property type="match status" value="1"/>
</dbReference>
<proteinExistence type="predicted"/>
<organism evidence="4 5">
    <name type="scientific">Paracoccus onubensis</name>
    <dbReference type="NCBI Taxonomy" id="1675788"/>
    <lineage>
        <taxon>Bacteria</taxon>
        <taxon>Pseudomonadati</taxon>
        <taxon>Pseudomonadota</taxon>
        <taxon>Alphaproteobacteria</taxon>
        <taxon>Rhodobacterales</taxon>
        <taxon>Paracoccaceae</taxon>
        <taxon>Paracoccus</taxon>
    </lineage>
</organism>
<dbReference type="AlphaFoldDB" id="A0A418T1X7"/>
<keyword evidence="5" id="KW-1185">Reference proteome</keyword>
<comment type="caution">
    <text evidence="4">The sequence shown here is derived from an EMBL/GenBank/DDBJ whole genome shotgun (WGS) entry which is preliminary data.</text>
</comment>
<dbReference type="Proteomes" id="UP000284202">
    <property type="component" value="Unassembled WGS sequence"/>
</dbReference>
<dbReference type="Gene3D" id="1.10.260.40">
    <property type="entry name" value="lambda repressor-like DNA-binding domains"/>
    <property type="match status" value="1"/>
</dbReference>
<evidence type="ECO:0000256" key="2">
    <source>
        <dbReference type="SAM" id="MobiDB-lite"/>
    </source>
</evidence>
<sequence>MDIRVTVGLNIQRLRRAREMSQEELSLRSGCTRGYLSGIETGKKNPSILFLAKLVKALKSDMTEFFIPPTKQETTKKTLARKKPASTKKRIASS</sequence>
<dbReference type="InterPro" id="IPR001387">
    <property type="entry name" value="Cro/C1-type_HTH"/>
</dbReference>
<gene>
    <name evidence="4" type="ORF">D3P04_05575</name>
</gene>
<dbReference type="SMART" id="SM00530">
    <property type="entry name" value="HTH_XRE"/>
    <property type="match status" value="1"/>
</dbReference>
<dbReference type="CDD" id="cd00093">
    <property type="entry name" value="HTH_XRE"/>
    <property type="match status" value="1"/>
</dbReference>
<dbReference type="Pfam" id="PF01381">
    <property type="entry name" value="HTH_3"/>
    <property type="match status" value="1"/>
</dbReference>
<dbReference type="EMBL" id="QZCG01000003">
    <property type="protein sequence ID" value="RJE87215.1"/>
    <property type="molecule type" value="Genomic_DNA"/>
</dbReference>
<accession>A0A418T1X7</accession>